<keyword evidence="2" id="KW-0503">Monooxygenase</keyword>
<dbReference type="InterPro" id="IPR007138">
    <property type="entry name" value="ABM_dom"/>
</dbReference>
<evidence type="ECO:0000259" key="1">
    <source>
        <dbReference type="PROSITE" id="PS51725"/>
    </source>
</evidence>
<dbReference type="GO" id="GO:0004497">
    <property type="term" value="F:monooxygenase activity"/>
    <property type="evidence" value="ECO:0007669"/>
    <property type="project" value="UniProtKB-KW"/>
</dbReference>
<accession>A0ABU2T8C7</accession>
<dbReference type="InterPro" id="IPR011008">
    <property type="entry name" value="Dimeric_a/b-barrel"/>
</dbReference>
<comment type="caution">
    <text evidence="2">The sequence shown here is derived from an EMBL/GenBank/DDBJ whole genome shotgun (WGS) entry which is preliminary data.</text>
</comment>
<reference evidence="2" key="1">
    <citation type="submission" date="2024-05" db="EMBL/GenBank/DDBJ databases">
        <title>30 novel species of actinomycetes from the DSMZ collection.</title>
        <authorList>
            <person name="Nouioui I."/>
        </authorList>
    </citation>
    <scope>NUCLEOTIDE SEQUENCE</scope>
    <source>
        <strain evidence="2">DSM 41527</strain>
    </source>
</reference>
<organism evidence="2 3">
    <name type="scientific">Streptomyces mooreae</name>
    <dbReference type="NCBI Taxonomy" id="3075523"/>
    <lineage>
        <taxon>Bacteria</taxon>
        <taxon>Bacillati</taxon>
        <taxon>Actinomycetota</taxon>
        <taxon>Actinomycetes</taxon>
        <taxon>Kitasatosporales</taxon>
        <taxon>Streptomycetaceae</taxon>
        <taxon>Streptomyces</taxon>
    </lineage>
</organism>
<dbReference type="SUPFAM" id="SSF54909">
    <property type="entry name" value="Dimeric alpha+beta barrel"/>
    <property type="match status" value="1"/>
</dbReference>
<evidence type="ECO:0000313" key="3">
    <source>
        <dbReference type="Proteomes" id="UP001180551"/>
    </source>
</evidence>
<proteinExistence type="predicted"/>
<protein>
    <submittedName>
        <fullName evidence="2">Antibiotic biosynthesis monooxygenase</fullName>
    </submittedName>
</protein>
<evidence type="ECO:0000313" key="2">
    <source>
        <dbReference type="EMBL" id="MDT0457070.1"/>
    </source>
</evidence>
<dbReference type="Pfam" id="PF03992">
    <property type="entry name" value="ABM"/>
    <property type="match status" value="1"/>
</dbReference>
<dbReference type="EMBL" id="JAVRFE010000017">
    <property type="protein sequence ID" value="MDT0457070.1"/>
    <property type="molecule type" value="Genomic_DNA"/>
</dbReference>
<dbReference type="Proteomes" id="UP001180551">
    <property type="component" value="Unassembled WGS sequence"/>
</dbReference>
<gene>
    <name evidence="2" type="ORF">RM550_15210</name>
</gene>
<feature type="domain" description="ABM" evidence="1">
    <location>
        <begin position="14"/>
        <end position="102"/>
    </location>
</feature>
<dbReference type="PROSITE" id="PS51725">
    <property type="entry name" value="ABM"/>
    <property type="match status" value="1"/>
</dbReference>
<keyword evidence="3" id="KW-1185">Reference proteome</keyword>
<dbReference type="RefSeq" id="WP_311624242.1">
    <property type="nucleotide sequence ID" value="NZ_JAVRFE010000017.1"/>
</dbReference>
<keyword evidence="2" id="KW-0560">Oxidoreductase</keyword>
<name>A0ABU2T8C7_9ACTN</name>
<sequence>MAAATKIETGRTVATLINVFTVLPERQAELVTVLSRATEETMKDRPGFISANIHASADGERVVNYAQWESEEHFRTMLGDPAAQEHMAQAAALAEGFDPRLFAVESVHHI</sequence>
<dbReference type="Gene3D" id="3.30.70.100">
    <property type="match status" value="1"/>
</dbReference>